<dbReference type="FunFam" id="3.90.980.10:FF:000001">
    <property type="entry name" value="DNA primase"/>
    <property type="match status" value="1"/>
</dbReference>
<comment type="caution">
    <text evidence="17">The sequence shown here is derived from an EMBL/GenBank/DDBJ whole genome shotgun (WGS) entry which is preliminary data.</text>
</comment>
<evidence type="ECO:0000256" key="4">
    <source>
        <dbReference type="ARBA" id="ARBA00022695"/>
    </source>
</evidence>
<evidence type="ECO:0000256" key="2">
    <source>
        <dbReference type="ARBA" id="ARBA00022515"/>
    </source>
</evidence>
<dbReference type="Gene3D" id="1.10.860.10">
    <property type="entry name" value="DNAb Helicase, Chain A"/>
    <property type="match status" value="1"/>
</dbReference>
<evidence type="ECO:0000256" key="15">
    <source>
        <dbReference type="SAM" id="MobiDB-lite"/>
    </source>
</evidence>
<protein>
    <recommendedName>
        <fullName evidence="12 13">DNA primase</fullName>
        <ecNumber evidence="12">2.7.7.101</ecNumber>
    </recommendedName>
</protein>
<evidence type="ECO:0000256" key="12">
    <source>
        <dbReference type="HAMAP-Rule" id="MF_00974"/>
    </source>
</evidence>
<keyword evidence="18" id="KW-1185">Reference proteome</keyword>
<name>A0A9W5W8U2_9BACL</name>
<dbReference type="Pfam" id="PF13155">
    <property type="entry name" value="Toprim_2"/>
    <property type="match status" value="1"/>
</dbReference>
<dbReference type="GO" id="GO:0005737">
    <property type="term" value="C:cytoplasm"/>
    <property type="evidence" value="ECO:0007669"/>
    <property type="project" value="TreeGrafter"/>
</dbReference>
<dbReference type="GO" id="GO:0000428">
    <property type="term" value="C:DNA-directed RNA polymerase complex"/>
    <property type="evidence" value="ECO:0007669"/>
    <property type="project" value="UniProtKB-KW"/>
</dbReference>
<dbReference type="InterPro" id="IPR002694">
    <property type="entry name" value="Znf_CHC2"/>
</dbReference>
<accession>A0A9W5W8U2</accession>
<dbReference type="FunFam" id="3.90.580.10:FF:000001">
    <property type="entry name" value="DNA primase"/>
    <property type="match status" value="1"/>
</dbReference>
<dbReference type="Pfam" id="PF10410">
    <property type="entry name" value="DnaB_bind"/>
    <property type="match status" value="1"/>
</dbReference>
<reference evidence="17 18" key="1">
    <citation type="submission" date="2014-02" db="EMBL/GenBank/DDBJ databases">
        <title>Genome sequence of Paenibacillus darwinianus reveals adaptive mechanisms for survival in Antarctic soils.</title>
        <authorList>
            <person name="Dsouza M."/>
            <person name="Taylor M.W."/>
            <person name="Turner S.J."/>
            <person name="Aislabie J."/>
        </authorList>
    </citation>
    <scope>NUCLEOTIDE SEQUENCE [LARGE SCALE GENOMIC DNA]</scope>
    <source>
        <strain evidence="17 18">CE1</strain>
    </source>
</reference>
<dbReference type="InterPro" id="IPR019475">
    <property type="entry name" value="DNA_primase_DnaB-bd"/>
</dbReference>
<keyword evidence="3 12" id="KW-0808">Transferase</keyword>
<dbReference type="SUPFAM" id="SSF57783">
    <property type="entry name" value="Zinc beta-ribbon"/>
    <property type="match status" value="1"/>
</dbReference>
<proteinExistence type="inferred from homology"/>
<comment type="cofactor">
    <cofactor evidence="12 13 14">
        <name>Zn(2+)</name>
        <dbReference type="ChEBI" id="CHEBI:29105"/>
    </cofactor>
    <text evidence="12 13 14">Binds 1 zinc ion per monomer.</text>
</comment>
<feature type="domain" description="Toprim" evidence="16">
    <location>
        <begin position="264"/>
        <end position="343"/>
    </location>
</feature>
<evidence type="ECO:0000256" key="10">
    <source>
        <dbReference type="ARBA" id="ARBA00023125"/>
    </source>
</evidence>
<dbReference type="PIRSF" id="PIRSF002811">
    <property type="entry name" value="DnaG"/>
    <property type="match status" value="1"/>
</dbReference>
<dbReference type="Proteomes" id="UP000053750">
    <property type="component" value="Unassembled WGS sequence"/>
</dbReference>
<dbReference type="Gene3D" id="3.90.580.10">
    <property type="entry name" value="Zinc finger, CHC2-type domain"/>
    <property type="match status" value="1"/>
</dbReference>
<dbReference type="InterPro" id="IPR034151">
    <property type="entry name" value="TOPRIM_DnaG_bac"/>
</dbReference>
<dbReference type="PANTHER" id="PTHR30313">
    <property type="entry name" value="DNA PRIMASE"/>
    <property type="match status" value="1"/>
</dbReference>
<keyword evidence="11 12" id="KW-0804">Transcription</keyword>
<dbReference type="Gene3D" id="6.10.140.360">
    <property type="match status" value="1"/>
</dbReference>
<dbReference type="InterPro" id="IPR036977">
    <property type="entry name" value="DNA_primase_Znf_CHC2"/>
</dbReference>
<dbReference type="Pfam" id="PF01807">
    <property type="entry name" value="Zn_ribbon_DnaG"/>
    <property type="match status" value="1"/>
</dbReference>
<dbReference type="EMBL" id="JFHU01000009">
    <property type="protein sequence ID" value="EXX92355.1"/>
    <property type="molecule type" value="Genomic_DNA"/>
</dbReference>
<dbReference type="HAMAP" id="MF_00974">
    <property type="entry name" value="DNA_primase_DnaG"/>
    <property type="match status" value="1"/>
</dbReference>
<dbReference type="GO" id="GO:0006269">
    <property type="term" value="P:DNA replication, synthesis of primer"/>
    <property type="evidence" value="ECO:0007669"/>
    <property type="project" value="UniProtKB-UniRule"/>
</dbReference>
<dbReference type="InterPro" id="IPR013264">
    <property type="entry name" value="DNAG_N"/>
</dbReference>
<dbReference type="RefSeq" id="WP_036581191.1">
    <property type="nucleotide sequence ID" value="NZ_KK082149.1"/>
</dbReference>
<dbReference type="InterPro" id="IPR016136">
    <property type="entry name" value="DNA_helicase_N/primase_C"/>
</dbReference>
<evidence type="ECO:0000259" key="16">
    <source>
        <dbReference type="PROSITE" id="PS50880"/>
    </source>
</evidence>
<dbReference type="PROSITE" id="PS50880">
    <property type="entry name" value="TOPRIM"/>
    <property type="match status" value="1"/>
</dbReference>
<dbReference type="InterPro" id="IPR006295">
    <property type="entry name" value="DNA_primase_DnaG"/>
</dbReference>
<comment type="similarity">
    <text evidence="12 13">Belongs to the DnaG primase family.</text>
</comment>
<evidence type="ECO:0000256" key="5">
    <source>
        <dbReference type="ARBA" id="ARBA00022705"/>
    </source>
</evidence>
<dbReference type="InterPro" id="IPR050219">
    <property type="entry name" value="DnaG_primase"/>
</dbReference>
<comment type="function">
    <text evidence="12 13">RNA polymerase that catalyzes the synthesis of short RNA molecules used as primers for DNA polymerase during DNA replication.</text>
</comment>
<evidence type="ECO:0000256" key="1">
    <source>
        <dbReference type="ARBA" id="ARBA00022478"/>
    </source>
</evidence>
<dbReference type="CDD" id="cd03364">
    <property type="entry name" value="TOPRIM_DnaG_primases"/>
    <property type="match status" value="1"/>
</dbReference>
<dbReference type="GO" id="GO:0008270">
    <property type="term" value="F:zinc ion binding"/>
    <property type="evidence" value="ECO:0007669"/>
    <property type="project" value="UniProtKB-UniRule"/>
</dbReference>
<evidence type="ECO:0000256" key="8">
    <source>
        <dbReference type="ARBA" id="ARBA00022833"/>
    </source>
</evidence>
<dbReference type="Gene3D" id="3.90.980.10">
    <property type="entry name" value="DNA primase, catalytic core, N-terminal domain"/>
    <property type="match status" value="1"/>
</dbReference>
<evidence type="ECO:0000313" key="18">
    <source>
        <dbReference type="Proteomes" id="UP000053750"/>
    </source>
</evidence>
<dbReference type="Gene3D" id="3.40.1360.10">
    <property type="match status" value="1"/>
</dbReference>
<dbReference type="SUPFAM" id="SSF56731">
    <property type="entry name" value="DNA primase core"/>
    <property type="match status" value="1"/>
</dbReference>
<evidence type="ECO:0000256" key="11">
    <source>
        <dbReference type="ARBA" id="ARBA00023163"/>
    </source>
</evidence>
<dbReference type="GO" id="GO:0003899">
    <property type="term" value="F:DNA-directed RNA polymerase activity"/>
    <property type="evidence" value="ECO:0007669"/>
    <property type="project" value="UniProtKB-UniRule"/>
</dbReference>
<dbReference type="OrthoDB" id="9803773at2"/>
<dbReference type="NCBIfam" id="TIGR01391">
    <property type="entry name" value="dnaG"/>
    <property type="match status" value="1"/>
</dbReference>
<dbReference type="PANTHER" id="PTHR30313:SF2">
    <property type="entry name" value="DNA PRIMASE"/>
    <property type="match status" value="1"/>
</dbReference>
<organism evidence="17 18">
    <name type="scientific">Paenibacillus darwinianus</name>
    <dbReference type="NCBI Taxonomy" id="1380763"/>
    <lineage>
        <taxon>Bacteria</taxon>
        <taxon>Bacillati</taxon>
        <taxon>Bacillota</taxon>
        <taxon>Bacilli</taxon>
        <taxon>Bacillales</taxon>
        <taxon>Paenibacillaceae</taxon>
        <taxon>Paenibacillus</taxon>
    </lineage>
</organism>
<keyword evidence="7 12" id="KW-0863">Zinc-finger</keyword>
<keyword evidence="2 12" id="KW-0639">Primosome</keyword>
<evidence type="ECO:0000256" key="14">
    <source>
        <dbReference type="PIRSR" id="PIRSR002811-1"/>
    </source>
</evidence>
<dbReference type="SMART" id="SM00493">
    <property type="entry name" value="TOPRIM"/>
    <property type="match status" value="1"/>
</dbReference>
<dbReference type="SMART" id="SM00400">
    <property type="entry name" value="ZnF_CHCC"/>
    <property type="match status" value="1"/>
</dbReference>
<dbReference type="Pfam" id="PF08275">
    <property type="entry name" value="DNAG_N"/>
    <property type="match status" value="1"/>
</dbReference>
<feature type="region of interest" description="Disordered" evidence="15">
    <location>
        <begin position="445"/>
        <end position="470"/>
    </location>
</feature>
<comment type="domain">
    <text evidence="12">Contains an N-terminal zinc-binding domain, a central core domain that contains the primase activity, and a C-terminal DnaB-binding domain.</text>
</comment>
<keyword evidence="1 12" id="KW-0240">DNA-directed RNA polymerase</keyword>
<keyword evidence="8 12" id="KW-0862">Zinc</keyword>
<evidence type="ECO:0000256" key="13">
    <source>
        <dbReference type="PIRNR" id="PIRNR002811"/>
    </source>
</evidence>
<evidence type="ECO:0000256" key="7">
    <source>
        <dbReference type="ARBA" id="ARBA00022771"/>
    </source>
</evidence>
<dbReference type="InterPro" id="IPR037068">
    <property type="entry name" value="DNA_primase_core_N_sf"/>
</dbReference>
<dbReference type="EC" id="2.7.7.101" evidence="12"/>
<keyword evidence="10 12" id="KW-0238">DNA-binding</keyword>
<keyword evidence="4 12" id="KW-0548">Nucleotidyltransferase</keyword>
<evidence type="ECO:0000256" key="6">
    <source>
        <dbReference type="ARBA" id="ARBA00022723"/>
    </source>
</evidence>
<keyword evidence="5 12" id="KW-0235">DNA replication</keyword>
<evidence type="ECO:0000313" key="17">
    <source>
        <dbReference type="EMBL" id="EXX92355.1"/>
    </source>
</evidence>
<keyword evidence="6 12" id="KW-0479">Metal-binding</keyword>
<dbReference type="InterPro" id="IPR006171">
    <property type="entry name" value="TOPRIM_dom"/>
</dbReference>
<evidence type="ECO:0000256" key="3">
    <source>
        <dbReference type="ARBA" id="ARBA00022679"/>
    </source>
</evidence>
<keyword evidence="9" id="KW-0460">Magnesium</keyword>
<dbReference type="GO" id="GO:1990077">
    <property type="term" value="C:primosome complex"/>
    <property type="evidence" value="ECO:0007669"/>
    <property type="project" value="UniProtKB-KW"/>
</dbReference>
<comment type="catalytic activity">
    <reaction evidence="12">
        <text>ssDNA + n NTP = ssDNA/pppN(pN)n-1 hybrid + (n-1) diphosphate.</text>
        <dbReference type="EC" id="2.7.7.101"/>
    </reaction>
</comment>
<evidence type="ECO:0000256" key="9">
    <source>
        <dbReference type="ARBA" id="ARBA00022842"/>
    </source>
</evidence>
<comment type="subunit">
    <text evidence="12">Monomer. Interacts with DnaB.</text>
</comment>
<dbReference type="GO" id="GO:0003677">
    <property type="term" value="F:DNA binding"/>
    <property type="evidence" value="ECO:0007669"/>
    <property type="project" value="UniProtKB-KW"/>
</dbReference>
<dbReference type="InterPro" id="IPR030846">
    <property type="entry name" value="DnaG_bac"/>
</dbReference>
<sequence length="611" mass="69847">MTGGRIPEEAIEAVLKHHDIVGTVGRYVHLSKSGKYMKGLCPFHSEKTPSFTVTPEKGIFHCYGCGKGGNAIHFTMEIEGYSFPEAVRLMAEDAGVPVTWGLSHPSGEHTAEQRDRKILHEAHDYAARYYHYLLLNTEFGRAAKAYLRDRGMTDKLIDQFMIGYAPDRWDALTKFLEKRDYSLSLMEQGGLLSAKNDGSGYVDRFRDRIMFPIWDRDGKVIAFAGRVLGDGQPKYLNSSDSMLFHKSRSLYNFHQARPSIRKSRKVVLFEGYMDVIKAWQAGVHNGVATMGTAFTEEHAEIMRRNADEVIICYDGDDAGQAAALKTIPMLEKTGLRVWVALLPGRKDPDEYIAEYGPQSFLREIMDQPVSVTKFRLIFLRKSHKLLEEEGRKNYVLEGVRIVAELDSPTEREFYLKELSREFGLTLDVLKQECFQIRETMRKVHPQRDKDEQSWNNGMNEGRRTSNRPPVVPAHHQVERRLLYWMMQDAEAAELVHDRLGDAFNVEDHAALAAYLYAYYAQGADPEVSRFISSLRDERLERTATSILSMDAVPPYEGSVLEAHVADVLKQPKLRKLEERKEEWVRAERSGDVIRAAQIAFEITTLERQLRS</sequence>
<gene>
    <name evidence="12" type="primary">dnaG</name>
    <name evidence="17" type="ORF">BG53_15090</name>
</gene>
<dbReference type="AlphaFoldDB" id="A0A9W5W8U2"/>
<feature type="zinc finger region" description="CHC2-type" evidence="12 14">
    <location>
        <begin position="41"/>
        <end position="65"/>
    </location>
</feature>